<keyword evidence="3 6" id="KW-0863">Zinc-finger</keyword>
<evidence type="ECO:0000256" key="1">
    <source>
        <dbReference type="ARBA" id="ARBA00004123"/>
    </source>
</evidence>
<dbReference type="EnsemblPlants" id="Kaladp0081s0239.1.v1.1">
    <property type="protein sequence ID" value="Kaladp0081s0239.1.v1.1"/>
    <property type="gene ID" value="Kaladp0081s0239.v1.1"/>
</dbReference>
<evidence type="ECO:0000313" key="9">
    <source>
        <dbReference type="EnsemblPlants" id="Kaladp0081s0239.1.v1.1"/>
    </source>
</evidence>
<comment type="subcellular location">
    <subcellularLocation>
        <location evidence="1">Nucleus</location>
    </subcellularLocation>
</comment>
<dbReference type="InterPro" id="IPR032308">
    <property type="entry name" value="TDBD"/>
</dbReference>
<dbReference type="InterPro" id="IPR011011">
    <property type="entry name" value="Znf_FYVE_PHD"/>
</dbReference>
<accession>A0A7N0UT72</accession>
<evidence type="ECO:0000259" key="8">
    <source>
        <dbReference type="PROSITE" id="PS50016"/>
    </source>
</evidence>
<dbReference type="GO" id="GO:0003682">
    <property type="term" value="F:chromatin binding"/>
    <property type="evidence" value="ECO:0007669"/>
    <property type="project" value="TreeGrafter"/>
</dbReference>
<evidence type="ECO:0000256" key="5">
    <source>
        <dbReference type="ARBA" id="ARBA00023242"/>
    </source>
</evidence>
<dbReference type="InterPro" id="IPR001965">
    <property type="entry name" value="Znf_PHD"/>
</dbReference>
<evidence type="ECO:0000256" key="7">
    <source>
        <dbReference type="SAM" id="MobiDB-lite"/>
    </source>
</evidence>
<reference evidence="9" key="1">
    <citation type="submission" date="2021-01" db="UniProtKB">
        <authorList>
            <consortium name="EnsemblPlants"/>
        </authorList>
    </citation>
    <scope>IDENTIFICATION</scope>
</reference>
<protein>
    <recommendedName>
        <fullName evidence="8">PHD-type domain-containing protein</fullName>
    </recommendedName>
</protein>
<dbReference type="GO" id="GO:0005634">
    <property type="term" value="C:nucleus"/>
    <property type="evidence" value="ECO:0007669"/>
    <property type="project" value="UniProtKB-SubCell"/>
</dbReference>
<dbReference type="SUPFAM" id="SSF57903">
    <property type="entry name" value="FYVE/PHD zinc finger"/>
    <property type="match status" value="2"/>
</dbReference>
<dbReference type="GO" id="GO:0008270">
    <property type="term" value="F:zinc ion binding"/>
    <property type="evidence" value="ECO:0007669"/>
    <property type="project" value="UniProtKB-KW"/>
</dbReference>
<feature type="compositionally biased region" description="Low complexity" evidence="7">
    <location>
        <begin position="75"/>
        <end position="85"/>
    </location>
</feature>
<dbReference type="Pfam" id="PF23209">
    <property type="entry name" value="IDM1_C"/>
    <property type="match status" value="1"/>
</dbReference>
<evidence type="ECO:0000256" key="6">
    <source>
        <dbReference type="PROSITE-ProRule" id="PRU00146"/>
    </source>
</evidence>
<dbReference type="InterPro" id="IPR016181">
    <property type="entry name" value="Acyl_CoA_acyltransferase"/>
</dbReference>
<proteinExistence type="predicted"/>
<evidence type="ECO:0000256" key="4">
    <source>
        <dbReference type="ARBA" id="ARBA00022833"/>
    </source>
</evidence>
<sequence>MAYGTDSDQFVIMTKVKKGLKREFEFALKSQSQISGTMRRTRNGGNGGMSESEEKRLRREEKEREEEEEVEVDVVGEQGVVAAEGKGVGSTASVDSIKSGVLDPASEEDRKSDGFSRQKVGKTFLHYVRTKKKSKGTETAGSHIMNDENSNSESERGVEKEGSSKVKLSRVPKNLKEFLETGLLEGVHVKYQRYLKAKEAGEESGLNGVIKGTGILCFCNECKGVKVVRAHVFECHAGSSNKRPPEYIILENGKSLRDVMNACQDVPAEAIEETIQKAIGSAPQSLPAVSGSICGSHGHISPSTPISRNHAAPVAKRSTEEAVPVKYRTRVLSDAGSSRSKSEGKVTKKDLGLHKLVFQNDILPDGTEVGYFSNQEKLRGGYISGIGICCDCCNTVISPSQFEAHAGRGSHRKPFHNIYLSNGLSLHELAIKVSLDRGSVRENDKLCKICGKGGDLIWCGGCPRSFHKECASSLTRRNGILFCRTCVSNQKGKFDNANAIAAGRVPGVDHVEQVVNRSIRIIQVGEVEIGGCILCRSPTFDKKFGPQAVIICDQCEREYHVGCLKDHGIADLLEEPKGDWFCCQECGRIKSSLNKLMAKGGECLPDSLLSSIQIKSGLFNDSGSGDRIVVKWRILSGKTISEENKPLLLTAVDILQENFGLIVDPATNVDLIPAMVNGVDLQSQDFGGMHCAVLTVDSAVVSVAVFRIRGMELAEMPLVATSSKAHGQGYFQTLYACLERYLGFLKVKKIVLPAADGAEAIWTNKFGFIRMSEAELKSYMNDYHLMNFQGLPWFKRDVPKIRITS</sequence>
<dbReference type="Gene3D" id="3.30.40.10">
    <property type="entry name" value="Zinc/RING finger domain, C3HC4 (zinc finger)"/>
    <property type="match status" value="2"/>
</dbReference>
<dbReference type="Gramene" id="Kaladp0081s0239.1.v1.1">
    <property type="protein sequence ID" value="Kaladp0081s0239.1.v1.1"/>
    <property type="gene ID" value="Kaladp0081s0239.v1.1"/>
</dbReference>
<keyword evidence="4" id="KW-0862">Zinc</keyword>
<dbReference type="GO" id="GO:0042393">
    <property type="term" value="F:histone binding"/>
    <property type="evidence" value="ECO:0007669"/>
    <property type="project" value="TreeGrafter"/>
</dbReference>
<feature type="domain" description="PHD-type" evidence="8">
    <location>
        <begin position="444"/>
        <end position="489"/>
    </location>
</feature>
<name>A0A7N0UT72_KALFE</name>
<dbReference type="SMART" id="SM00249">
    <property type="entry name" value="PHD"/>
    <property type="match status" value="2"/>
</dbReference>
<evidence type="ECO:0000256" key="2">
    <source>
        <dbReference type="ARBA" id="ARBA00022723"/>
    </source>
</evidence>
<dbReference type="GO" id="GO:0045944">
    <property type="term" value="P:positive regulation of transcription by RNA polymerase II"/>
    <property type="evidence" value="ECO:0007669"/>
    <property type="project" value="TreeGrafter"/>
</dbReference>
<dbReference type="InterPro" id="IPR056511">
    <property type="entry name" value="IDM1_C"/>
</dbReference>
<keyword evidence="5" id="KW-0539">Nucleus</keyword>
<dbReference type="InterPro" id="IPR013083">
    <property type="entry name" value="Znf_RING/FYVE/PHD"/>
</dbReference>
<keyword evidence="10" id="KW-1185">Reference proteome</keyword>
<dbReference type="PANTHER" id="PTHR47025:SF2">
    <property type="entry name" value="AUTOIMMUNE REGULATOR"/>
    <property type="match status" value="1"/>
</dbReference>
<evidence type="ECO:0000256" key="3">
    <source>
        <dbReference type="ARBA" id="ARBA00022771"/>
    </source>
</evidence>
<dbReference type="PROSITE" id="PS50016">
    <property type="entry name" value="ZF_PHD_2"/>
    <property type="match status" value="1"/>
</dbReference>
<feature type="region of interest" description="Disordered" evidence="7">
    <location>
        <begin position="131"/>
        <end position="166"/>
    </location>
</feature>
<feature type="region of interest" description="Disordered" evidence="7">
    <location>
        <begin position="31"/>
        <end position="94"/>
    </location>
</feature>
<dbReference type="Pfam" id="PF16135">
    <property type="entry name" value="TDBD"/>
    <property type="match status" value="2"/>
</dbReference>
<dbReference type="SUPFAM" id="SSF55729">
    <property type="entry name" value="Acyl-CoA N-acyltransferases (Nat)"/>
    <property type="match status" value="1"/>
</dbReference>
<feature type="compositionally biased region" description="Basic and acidic residues" evidence="7">
    <location>
        <begin position="52"/>
        <end position="62"/>
    </location>
</feature>
<dbReference type="PANTHER" id="PTHR47025">
    <property type="entry name" value="AUTOIMMUNE REGULATOR"/>
    <property type="match status" value="1"/>
</dbReference>
<dbReference type="InterPro" id="IPR019787">
    <property type="entry name" value="Znf_PHD-finger"/>
</dbReference>
<dbReference type="OMA" id="CENMFAK"/>
<organism evidence="9 10">
    <name type="scientific">Kalanchoe fedtschenkoi</name>
    <name type="common">Lavender scallops</name>
    <name type="synonym">South American air plant</name>
    <dbReference type="NCBI Taxonomy" id="63787"/>
    <lineage>
        <taxon>Eukaryota</taxon>
        <taxon>Viridiplantae</taxon>
        <taxon>Streptophyta</taxon>
        <taxon>Embryophyta</taxon>
        <taxon>Tracheophyta</taxon>
        <taxon>Spermatophyta</taxon>
        <taxon>Magnoliopsida</taxon>
        <taxon>eudicotyledons</taxon>
        <taxon>Gunneridae</taxon>
        <taxon>Pentapetalae</taxon>
        <taxon>Saxifragales</taxon>
        <taxon>Crassulaceae</taxon>
        <taxon>Kalanchoe</taxon>
    </lineage>
</organism>
<keyword evidence="2" id="KW-0479">Metal-binding</keyword>
<dbReference type="Proteomes" id="UP000594263">
    <property type="component" value="Unplaced"/>
</dbReference>
<feature type="compositionally biased region" description="Basic and acidic residues" evidence="7">
    <location>
        <begin position="153"/>
        <end position="164"/>
    </location>
</feature>
<dbReference type="AlphaFoldDB" id="A0A7N0UT72"/>
<feature type="compositionally biased region" description="Acidic residues" evidence="7">
    <location>
        <begin position="63"/>
        <end position="74"/>
    </location>
</feature>
<dbReference type="GO" id="GO:0000977">
    <property type="term" value="F:RNA polymerase II transcription regulatory region sequence-specific DNA binding"/>
    <property type="evidence" value="ECO:0007669"/>
    <property type="project" value="TreeGrafter"/>
</dbReference>
<evidence type="ECO:0000313" key="10">
    <source>
        <dbReference type="Proteomes" id="UP000594263"/>
    </source>
</evidence>